<accession>A0ABV6QGF6</accession>
<organism evidence="1 2">
    <name type="scientific">Kribbella deserti</name>
    <dbReference type="NCBI Taxonomy" id="1926257"/>
    <lineage>
        <taxon>Bacteria</taxon>
        <taxon>Bacillati</taxon>
        <taxon>Actinomycetota</taxon>
        <taxon>Actinomycetes</taxon>
        <taxon>Propionibacteriales</taxon>
        <taxon>Kribbellaceae</taxon>
        <taxon>Kribbella</taxon>
    </lineage>
</organism>
<evidence type="ECO:0000313" key="1">
    <source>
        <dbReference type="EMBL" id="MFC0622817.1"/>
    </source>
</evidence>
<dbReference type="Proteomes" id="UP001589890">
    <property type="component" value="Unassembled WGS sequence"/>
</dbReference>
<protein>
    <recommendedName>
        <fullName evidence="3">Tail terminator</fullName>
    </recommendedName>
</protein>
<keyword evidence="2" id="KW-1185">Reference proteome</keyword>
<reference evidence="1 2" key="1">
    <citation type="submission" date="2024-09" db="EMBL/GenBank/DDBJ databases">
        <authorList>
            <person name="Sun Q."/>
            <person name="Mori K."/>
        </authorList>
    </citation>
    <scope>NUCLEOTIDE SEQUENCE [LARGE SCALE GENOMIC DNA]</scope>
    <source>
        <strain evidence="1 2">CGMCC 1.15906</strain>
    </source>
</reference>
<sequence length="165" mass="18305">MTGLPDAVRALAELSPLEDLILAILQPRLTGVEVKTLIRADQDFPLVLIRRGDNFGTWAGDMRFTDAAQLNVHCFCADPDGDEDAAILSEAVRVILRDAWLTSLVIPGRGHLLHLEMQSAPRRATDWATATGPVQYADLPTGVHRYETRFNVAIRKPRTRPYPPP</sequence>
<dbReference type="EMBL" id="JBHLTC010000001">
    <property type="protein sequence ID" value="MFC0622817.1"/>
    <property type="molecule type" value="Genomic_DNA"/>
</dbReference>
<dbReference type="RefSeq" id="WP_380043494.1">
    <property type="nucleotide sequence ID" value="NZ_JBHLTC010000001.1"/>
</dbReference>
<proteinExistence type="predicted"/>
<evidence type="ECO:0008006" key="3">
    <source>
        <dbReference type="Google" id="ProtNLM"/>
    </source>
</evidence>
<gene>
    <name evidence="1" type="ORF">ACFFGN_02020</name>
</gene>
<name>A0ABV6QGF6_9ACTN</name>
<comment type="caution">
    <text evidence="1">The sequence shown here is derived from an EMBL/GenBank/DDBJ whole genome shotgun (WGS) entry which is preliminary data.</text>
</comment>
<evidence type="ECO:0000313" key="2">
    <source>
        <dbReference type="Proteomes" id="UP001589890"/>
    </source>
</evidence>